<dbReference type="RefSeq" id="WP_310901017.1">
    <property type="nucleotide sequence ID" value="NZ_JAMQOS010000004.1"/>
</dbReference>
<sequence length="52" mass="6016">MRDDVRFTVPLGPLGRLGEPVARHRLRWLVDYHADALKELAEGEGWQRFLDG</sequence>
<name>A0ABU2FQZ7_9EURY</name>
<keyword evidence="2" id="KW-1185">Reference proteome</keyword>
<protein>
    <recommendedName>
        <fullName evidence="3">Transposase</fullName>
    </recommendedName>
</protein>
<evidence type="ECO:0008006" key="3">
    <source>
        <dbReference type="Google" id="ProtNLM"/>
    </source>
</evidence>
<dbReference type="EMBL" id="JAMQOS010000004">
    <property type="protein sequence ID" value="MDS0283182.1"/>
    <property type="molecule type" value="Genomic_DNA"/>
</dbReference>
<reference evidence="1 2" key="1">
    <citation type="submission" date="2022-06" db="EMBL/GenBank/DDBJ databases">
        <title>Halomicroarcula sp. a new haloarchaeum isolate from saline soil.</title>
        <authorList>
            <person name="Strakova D."/>
            <person name="Galisteo C."/>
            <person name="Sanchez-Porro C."/>
            <person name="Ventosa A."/>
        </authorList>
    </citation>
    <scope>NUCLEOTIDE SEQUENCE [LARGE SCALE GENOMIC DNA]</scope>
    <source>
        <strain evidence="1 2">S3CR25-11</strain>
    </source>
</reference>
<evidence type="ECO:0000313" key="2">
    <source>
        <dbReference type="Proteomes" id="UP001268864"/>
    </source>
</evidence>
<proteinExistence type="predicted"/>
<evidence type="ECO:0000313" key="1">
    <source>
        <dbReference type="EMBL" id="MDS0283182.1"/>
    </source>
</evidence>
<gene>
    <name evidence="1" type="ORF">NDI86_13705</name>
</gene>
<comment type="caution">
    <text evidence="1">The sequence shown here is derived from an EMBL/GenBank/DDBJ whole genome shotgun (WGS) entry which is preliminary data.</text>
</comment>
<organism evidence="1 2">
    <name type="scientific">Haloarcula onubensis</name>
    <dbReference type="NCBI Taxonomy" id="2950539"/>
    <lineage>
        <taxon>Archaea</taxon>
        <taxon>Methanobacteriati</taxon>
        <taxon>Methanobacteriota</taxon>
        <taxon>Stenosarchaea group</taxon>
        <taxon>Halobacteria</taxon>
        <taxon>Halobacteriales</taxon>
        <taxon>Haloarculaceae</taxon>
        <taxon>Haloarcula</taxon>
    </lineage>
</organism>
<dbReference type="Proteomes" id="UP001268864">
    <property type="component" value="Unassembled WGS sequence"/>
</dbReference>
<accession>A0ABU2FQZ7</accession>